<sequence>MGNPVAMFEIVSTDPSRLGRFYGELFGWTVNADPAWGGYGLVDTHSEPGPLMGGIGPSYQPGDTGVKFYVGVDDLGAWLGKAEGLGASRLVEPTDLPEGYGSFAMFADPDGNTVGLWAGPTGGS</sequence>
<dbReference type="EMBL" id="BSFQ01000049">
    <property type="protein sequence ID" value="GLL15570.1"/>
    <property type="molecule type" value="Genomic_DNA"/>
</dbReference>
<dbReference type="InterPro" id="IPR037523">
    <property type="entry name" value="VOC_core"/>
</dbReference>
<dbReference type="Proteomes" id="UP001143463">
    <property type="component" value="Unassembled WGS sequence"/>
</dbReference>
<organism evidence="2 3">
    <name type="scientific">Pseudonocardia halophobica</name>
    <dbReference type="NCBI Taxonomy" id="29401"/>
    <lineage>
        <taxon>Bacteria</taxon>
        <taxon>Bacillati</taxon>
        <taxon>Actinomycetota</taxon>
        <taxon>Actinomycetes</taxon>
        <taxon>Pseudonocardiales</taxon>
        <taxon>Pseudonocardiaceae</taxon>
        <taxon>Pseudonocardia</taxon>
    </lineage>
</organism>
<dbReference type="SUPFAM" id="SSF54593">
    <property type="entry name" value="Glyoxalase/Bleomycin resistance protein/Dihydroxybiphenyl dioxygenase"/>
    <property type="match status" value="1"/>
</dbReference>
<dbReference type="InterPro" id="IPR052164">
    <property type="entry name" value="Anthracycline_SecMetBiosynth"/>
</dbReference>
<dbReference type="Gene3D" id="3.10.180.10">
    <property type="entry name" value="2,3-Dihydroxybiphenyl 1,2-Dioxygenase, domain 1"/>
    <property type="match status" value="1"/>
</dbReference>
<accession>A0A9W6P0E6</accession>
<gene>
    <name evidence="2" type="ORF">GCM10017577_67220</name>
</gene>
<feature type="domain" description="VOC" evidence="1">
    <location>
        <begin position="4"/>
        <end position="119"/>
    </location>
</feature>
<evidence type="ECO:0000313" key="3">
    <source>
        <dbReference type="Proteomes" id="UP001143463"/>
    </source>
</evidence>
<comment type="caution">
    <text evidence="2">The sequence shown here is derived from an EMBL/GenBank/DDBJ whole genome shotgun (WGS) entry which is preliminary data.</text>
</comment>
<reference evidence="2" key="2">
    <citation type="submission" date="2023-01" db="EMBL/GenBank/DDBJ databases">
        <authorList>
            <person name="Sun Q."/>
            <person name="Evtushenko L."/>
        </authorList>
    </citation>
    <scope>NUCLEOTIDE SEQUENCE</scope>
    <source>
        <strain evidence="2">VKM Ac-1069</strain>
    </source>
</reference>
<dbReference type="InterPro" id="IPR029068">
    <property type="entry name" value="Glyas_Bleomycin-R_OHBP_Dase"/>
</dbReference>
<dbReference type="RefSeq" id="WP_037053143.1">
    <property type="nucleotide sequence ID" value="NZ_BAAAUZ010000052.1"/>
</dbReference>
<dbReference type="InterPro" id="IPR041581">
    <property type="entry name" value="Glyoxalase_6"/>
</dbReference>
<dbReference type="PROSITE" id="PS51819">
    <property type="entry name" value="VOC"/>
    <property type="match status" value="1"/>
</dbReference>
<protein>
    <submittedName>
        <fullName evidence="2">Glyoxalase</fullName>
    </submittedName>
</protein>
<evidence type="ECO:0000259" key="1">
    <source>
        <dbReference type="PROSITE" id="PS51819"/>
    </source>
</evidence>
<evidence type="ECO:0000313" key="2">
    <source>
        <dbReference type="EMBL" id="GLL15570.1"/>
    </source>
</evidence>
<dbReference type="CDD" id="cd07247">
    <property type="entry name" value="SgaA_N_like"/>
    <property type="match status" value="1"/>
</dbReference>
<name>A0A9W6P0E6_9PSEU</name>
<dbReference type="AlphaFoldDB" id="A0A9W6P0E6"/>
<reference evidence="2" key="1">
    <citation type="journal article" date="2014" name="Int. J. Syst. Evol. Microbiol.">
        <title>Complete genome sequence of Corynebacterium casei LMG S-19264T (=DSM 44701T), isolated from a smear-ripened cheese.</title>
        <authorList>
            <consortium name="US DOE Joint Genome Institute (JGI-PGF)"/>
            <person name="Walter F."/>
            <person name="Albersmeier A."/>
            <person name="Kalinowski J."/>
            <person name="Ruckert C."/>
        </authorList>
    </citation>
    <scope>NUCLEOTIDE SEQUENCE</scope>
    <source>
        <strain evidence="2">VKM Ac-1069</strain>
    </source>
</reference>
<proteinExistence type="predicted"/>
<keyword evidence="3" id="KW-1185">Reference proteome</keyword>
<dbReference type="PANTHER" id="PTHR33993">
    <property type="entry name" value="GLYOXALASE-RELATED"/>
    <property type="match status" value="1"/>
</dbReference>
<dbReference type="Pfam" id="PF18029">
    <property type="entry name" value="Glyoxalase_6"/>
    <property type="match status" value="1"/>
</dbReference>